<gene>
    <name evidence="2" type="ordered locus">MTR_1g109410</name>
</gene>
<reference evidence="2 4" key="1">
    <citation type="journal article" date="2011" name="Nature">
        <title>The Medicago genome provides insight into the evolution of rhizobial symbioses.</title>
        <authorList>
            <person name="Young N.D."/>
            <person name="Debelle F."/>
            <person name="Oldroyd G.E."/>
            <person name="Geurts R."/>
            <person name="Cannon S.B."/>
            <person name="Udvardi M.K."/>
            <person name="Benedito V.A."/>
            <person name="Mayer K.F."/>
            <person name="Gouzy J."/>
            <person name="Schoof H."/>
            <person name="Van de Peer Y."/>
            <person name="Proost S."/>
            <person name="Cook D.R."/>
            <person name="Meyers B.C."/>
            <person name="Spannagl M."/>
            <person name="Cheung F."/>
            <person name="De Mita S."/>
            <person name="Krishnakumar V."/>
            <person name="Gundlach H."/>
            <person name="Zhou S."/>
            <person name="Mudge J."/>
            <person name="Bharti A.K."/>
            <person name="Murray J.D."/>
            <person name="Naoumkina M.A."/>
            <person name="Rosen B."/>
            <person name="Silverstein K.A."/>
            <person name="Tang H."/>
            <person name="Rombauts S."/>
            <person name="Zhao P.X."/>
            <person name="Zhou P."/>
            <person name="Barbe V."/>
            <person name="Bardou P."/>
            <person name="Bechner M."/>
            <person name="Bellec A."/>
            <person name="Berger A."/>
            <person name="Berges H."/>
            <person name="Bidwell S."/>
            <person name="Bisseling T."/>
            <person name="Choisne N."/>
            <person name="Couloux A."/>
            <person name="Denny R."/>
            <person name="Deshpande S."/>
            <person name="Dai X."/>
            <person name="Doyle J.J."/>
            <person name="Dudez A.M."/>
            <person name="Farmer A.D."/>
            <person name="Fouteau S."/>
            <person name="Franken C."/>
            <person name="Gibelin C."/>
            <person name="Gish J."/>
            <person name="Goldstein S."/>
            <person name="Gonzalez A.J."/>
            <person name="Green P.J."/>
            <person name="Hallab A."/>
            <person name="Hartog M."/>
            <person name="Hua A."/>
            <person name="Humphray S.J."/>
            <person name="Jeong D.H."/>
            <person name="Jing Y."/>
            <person name="Jocker A."/>
            <person name="Kenton S.M."/>
            <person name="Kim D.J."/>
            <person name="Klee K."/>
            <person name="Lai H."/>
            <person name="Lang C."/>
            <person name="Lin S."/>
            <person name="Macmil S.L."/>
            <person name="Magdelenat G."/>
            <person name="Matthews L."/>
            <person name="McCorrison J."/>
            <person name="Monaghan E.L."/>
            <person name="Mun J.H."/>
            <person name="Najar F.Z."/>
            <person name="Nicholson C."/>
            <person name="Noirot C."/>
            <person name="O'Bleness M."/>
            <person name="Paule C.R."/>
            <person name="Poulain J."/>
            <person name="Prion F."/>
            <person name="Qin B."/>
            <person name="Qu C."/>
            <person name="Retzel E.F."/>
            <person name="Riddle C."/>
            <person name="Sallet E."/>
            <person name="Samain S."/>
            <person name="Samson N."/>
            <person name="Sanders I."/>
            <person name="Saurat O."/>
            <person name="Scarpelli C."/>
            <person name="Schiex T."/>
            <person name="Segurens B."/>
            <person name="Severin A.J."/>
            <person name="Sherrier D.J."/>
            <person name="Shi R."/>
            <person name="Sims S."/>
            <person name="Singer S.R."/>
            <person name="Sinharoy S."/>
            <person name="Sterck L."/>
            <person name="Viollet A."/>
            <person name="Wang B.B."/>
            <person name="Wang K."/>
            <person name="Wang M."/>
            <person name="Wang X."/>
            <person name="Warfsmann J."/>
            <person name="Weissenbach J."/>
            <person name="White D.D."/>
            <person name="White J.D."/>
            <person name="Wiley G.B."/>
            <person name="Wincker P."/>
            <person name="Xing Y."/>
            <person name="Yang L."/>
            <person name="Yao Z."/>
            <person name="Ying F."/>
            <person name="Zhai J."/>
            <person name="Zhou L."/>
            <person name="Zuber A."/>
            <person name="Denarie J."/>
            <person name="Dixon R.A."/>
            <person name="May G.D."/>
            <person name="Schwartz D.C."/>
            <person name="Rogers J."/>
            <person name="Quetier F."/>
            <person name="Town C.D."/>
            <person name="Roe B.A."/>
        </authorList>
    </citation>
    <scope>NUCLEOTIDE SEQUENCE [LARGE SCALE GENOMIC DNA]</scope>
    <source>
        <strain evidence="2">A17</strain>
        <strain evidence="3 4">cv. Jemalong A17</strain>
    </source>
</reference>
<organism evidence="2 4">
    <name type="scientific">Medicago truncatula</name>
    <name type="common">Barrel medic</name>
    <name type="synonym">Medicago tribuloides</name>
    <dbReference type="NCBI Taxonomy" id="3880"/>
    <lineage>
        <taxon>Eukaryota</taxon>
        <taxon>Viridiplantae</taxon>
        <taxon>Streptophyta</taxon>
        <taxon>Embryophyta</taxon>
        <taxon>Tracheophyta</taxon>
        <taxon>Spermatophyta</taxon>
        <taxon>Magnoliopsida</taxon>
        <taxon>eudicotyledons</taxon>
        <taxon>Gunneridae</taxon>
        <taxon>Pentapetalae</taxon>
        <taxon>rosids</taxon>
        <taxon>fabids</taxon>
        <taxon>Fabales</taxon>
        <taxon>Fabaceae</taxon>
        <taxon>Papilionoideae</taxon>
        <taxon>50 kb inversion clade</taxon>
        <taxon>NPAAA clade</taxon>
        <taxon>Hologalegina</taxon>
        <taxon>IRL clade</taxon>
        <taxon>Trifolieae</taxon>
        <taxon>Medicago</taxon>
    </lineage>
</organism>
<dbReference type="EnsemblPlants" id="KEH44172">
    <property type="protein sequence ID" value="KEH44172"/>
    <property type="gene ID" value="MTR_1g109410"/>
</dbReference>
<dbReference type="AlphaFoldDB" id="A0A072VQU4"/>
<protein>
    <submittedName>
        <fullName evidence="2 3">Uncharacterized protein</fullName>
    </submittedName>
</protein>
<name>A0A072VQU4_MEDTR</name>
<evidence type="ECO:0000313" key="4">
    <source>
        <dbReference type="Proteomes" id="UP000002051"/>
    </source>
</evidence>
<accession>A0A072VQU4</accession>
<keyword evidence="4" id="KW-1185">Reference proteome</keyword>
<feature type="region of interest" description="Disordered" evidence="1">
    <location>
        <begin position="1"/>
        <end position="30"/>
    </location>
</feature>
<sequence>MSSRVEKDSYSETREKSKDDEAQCDKMREKDSRYLPACNSTCTRFDAMRRRKKKKKKKK</sequence>
<reference evidence="2 4" key="2">
    <citation type="journal article" date="2014" name="BMC Genomics">
        <title>An improved genome release (version Mt4.0) for the model legume Medicago truncatula.</title>
        <authorList>
            <person name="Tang H."/>
            <person name="Krishnakumar V."/>
            <person name="Bidwell S."/>
            <person name="Rosen B."/>
            <person name="Chan A."/>
            <person name="Zhou S."/>
            <person name="Gentzbittel L."/>
            <person name="Childs K.L."/>
            <person name="Yandell M."/>
            <person name="Gundlach H."/>
            <person name="Mayer K.F."/>
            <person name="Schwartz D.C."/>
            <person name="Town C.D."/>
        </authorList>
    </citation>
    <scope>GENOME REANNOTATION</scope>
    <source>
        <strain evidence="2">A17</strain>
        <strain evidence="3 4">cv. Jemalong A17</strain>
    </source>
</reference>
<reference evidence="3" key="3">
    <citation type="submission" date="2015-04" db="UniProtKB">
        <authorList>
            <consortium name="EnsemblPlants"/>
        </authorList>
    </citation>
    <scope>IDENTIFICATION</scope>
    <source>
        <strain evidence="3">cv. Jemalong A17</strain>
    </source>
</reference>
<evidence type="ECO:0000313" key="3">
    <source>
        <dbReference type="EnsemblPlants" id="KEH44172"/>
    </source>
</evidence>
<dbReference type="HOGENOM" id="CLU_2964280_0_0_1"/>
<proteinExistence type="predicted"/>
<evidence type="ECO:0000256" key="1">
    <source>
        <dbReference type="SAM" id="MobiDB-lite"/>
    </source>
</evidence>
<dbReference type="Proteomes" id="UP000002051">
    <property type="component" value="Unassembled WGS sequence"/>
</dbReference>
<dbReference type="EMBL" id="CM001217">
    <property type="protein sequence ID" value="KEH44172.1"/>
    <property type="molecule type" value="Genomic_DNA"/>
</dbReference>
<evidence type="ECO:0000313" key="2">
    <source>
        <dbReference type="EMBL" id="KEH44172.1"/>
    </source>
</evidence>